<evidence type="ECO:0000313" key="2">
    <source>
        <dbReference type="EMBL" id="GAA0739514.1"/>
    </source>
</evidence>
<dbReference type="RefSeq" id="WP_131506002.1">
    <property type="nucleotide sequence ID" value="NZ_BAAAGF010000001.1"/>
</dbReference>
<keyword evidence="3" id="KW-1185">Reference proteome</keyword>
<dbReference type="CDD" id="cd00146">
    <property type="entry name" value="PKD"/>
    <property type="match status" value="1"/>
</dbReference>
<dbReference type="InterPro" id="IPR022409">
    <property type="entry name" value="PKD/Chitinase_dom"/>
</dbReference>
<protein>
    <recommendedName>
        <fullName evidence="1">PKD domain-containing protein</fullName>
    </recommendedName>
</protein>
<dbReference type="PROSITE" id="PS50093">
    <property type="entry name" value="PKD"/>
    <property type="match status" value="1"/>
</dbReference>
<dbReference type="InterPro" id="IPR000601">
    <property type="entry name" value="PKD_dom"/>
</dbReference>
<dbReference type="EMBL" id="BAAAGF010000001">
    <property type="protein sequence ID" value="GAA0739514.1"/>
    <property type="molecule type" value="Genomic_DNA"/>
</dbReference>
<evidence type="ECO:0000259" key="1">
    <source>
        <dbReference type="PROSITE" id="PS50093"/>
    </source>
</evidence>
<gene>
    <name evidence="2" type="ORF">GCM10009431_08650</name>
</gene>
<dbReference type="Pfam" id="PF18911">
    <property type="entry name" value="PKD_4"/>
    <property type="match status" value="1"/>
</dbReference>
<comment type="caution">
    <text evidence="2">The sequence shown here is derived from an EMBL/GenBank/DDBJ whole genome shotgun (WGS) entry which is preliminary data.</text>
</comment>
<dbReference type="PROSITE" id="PS51257">
    <property type="entry name" value="PROKAR_LIPOPROTEIN"/>
    <property type="match status" value="1"/>
</dbReference>
<proteinExistence type="predicted"/>
<dbReference type="InterPro" id="IPR013783">
    <property type="entry name" value="Ig-like_fold"/>
</dbReference>
<dbReference type="Gene3D" id="2.60.40.10">
    <property type="entry name" value="Immunoglobulins"/>
    <property type="match status" value="1"/>
</dbReference>
<dbReference type="SUPFAM" id="SSF49299">
    <property type="entry name" value="PKD domain"/>
    <property type="match status" value="1"/>
</dbReference>
<dbReference type="InterPro" id="IPR035986">
    <property type="entry name" value="PKD_dom_sf"/>
</dbReference>
<organism evidence="2 3">
    <name type="scientific">Gaetbulibacter jejuensis</name>
    <dbReference type="NCBI Taxonomy" id="584607"/>
    <lineage>
        <taxon>Bacteria</taxon>
        <taxon>Pseudomonadati</taxon>
        <taxon>Bacteroidota</taxon>
        <taxon>Flavobacteriia</taxon>
        <taxon>Flavobacteriales</taxon>
        <taxon>Flavobacteriaceae</taxon>
        <taxon>Gaetbulibacter</taxon>
    </lineage>
</organism>
<reference evidence="2 3" key="1">
    <citation type="journal article" date="2019" name="Int. J. Syst. Evol. Microbiol.">
        <title>The Global Catalogue of Microorganisms (GCM) 10K type strain sequencing project: providing services to taxonomists for standard genome sequencing and annotation.</title>
        <authorList>
            <consortium name="The Broad Institute Genomics Platform"/>
            <consortium name="The Broad Institute Genome Sequencing Center for Infectious Disease"/>
            <person name="Wu L."/>
            <person name="Ma J."/>
        </authorList>
    </citation>
    <scope>NUCLEOTIDE SEQUENCE [LARGE SCALE GENOMIC DNA]</scope>
    <source>
        <strain evidence="2 3">JCM 15976</strain>
    </source>
</reference>
<dbReference type="SMART" id="SM00089">
    <property type="entry name" value="PKD"/>
    <property type="match status" value="1"/>
</dbReference>
<accession>A0ABN1JGW6</accession>
<feature type="domain" description="PKD" evidence="1">
    <location>
        <begin position="74"/>
        <end position="130"/>
    </location>
</feature>
<dbReference type="Proteomes" id="UP001500736">
    <property type="component" value="Unassembled WGS sequence"/>
</dbReference>
<dbReference type="Gene3D" id="2.60.120.260">
    <property type="entry name" value="Galactose-binding domain-like"/>
    <property type="match status" value="1"/>
</dbReference>
<name>A0ABN1JGW6_9FLAO</name>
<sequence length="286" mass="30828">MKNILNKTNGLIKIACVIGITVFSVSCDDYFEFDLPESNSIEDTIFPTADFSYMPDVGDFTTIHFTDLSTESNTFFWDFGTGDTSNEQDPVYTFADGEGTYTVSLTASDSNGVSDTVTYDIEVVEPEAIIPVILEAGFEDNTLPDGSGDGRDSWRNSDLGGVIQITGSPVYEGSQASKYPSAGDRVAYQELVVSSDTDYSLSYYYTLKDDSPGSITVYILPGGGYTDLATAKAAAIASFEGTDQTDPDIYVSASVNFNTGSNTMVSILVHNEGVEARIDSFEIDVN</sequence>
<evidence type="ECO:0000313" key="3">
    <source>
        <dbReference type="Proteomes" id="UP001500736"/>
    </source>
</evidence>